<dbReference type="CDD" id="cd00130">
    <property type="entry name" value="PAS"/>
    <property type="match status" value="2"/>
</dbReference>
<dbReference type="Gene3D" id="1.10.287.130">
    <property type="match status" value="1"/>
</dbReference>
<dbReference type="SMART" id="SM00091">
    <property type="entry name" value="PAS"/>
    <property type="match status" value="2"/>
</dbReference>
<dbReference type="InterPro" id="IPR035965">
    <property type="entry name" value="PAS-like_dom_sf"/>
</dbReference>
<proteinExistence type="predicted"/>
<evidence type="ECO:0000259" key="7">
    <source>
        <dbReference type="PROSITE" id="PS50109"/>
    </source>
</evidence>
<dbReference type="InterPro" id="IPR003661">
    <property type="entry name" value="HisK_dim/P_dom"/>
</dbReference>
<evidence type="ECO:0000313" key="11">
    <source>
        <dbReference type="Proteomes" id="UP001501243"/>
    </source>
</evidence>
<dbReference type="RefSeq" id="WP_208132323.1">
    <property type="nucleotide sequence ID" value="NZ_BAABGQ010000005.1"/>
</dbReference>
<evidence type="ECO:0000256" key="6">
    <source>
        <dbReference type="SAM" id="Coils"/>
    </source>
</evidence>
<dbReference type="SUPFAM" id="SSF55785">
    <property type="entry name" value="PYP-like sensor domain (PAS domain)"/>
    <property type="match status" value="2"/>
</dbReference>
<dbReference type="InterPro" id="IPR036097">
    <property type="entry name" value="HisK_dim/P_sf"/>
</dbReference>
<dbReference type="PRINTS" id="PR00344">
    <property type="entry name" value="BCTRLSENSOR"/>
</dbReference>
<dbReference type="SUPFAM" id="SSF47384">
    <property type="entry name" value="Homodimeric domain of signal transducing histidine kinase"/>
    <property type="match status" value="1"/>
</dbReference>
<dbReference type="PROSITE" id="PS50113">
    <property type="entry name" value="PAC"/>
    <property type="match status" value="1"/>
</dbReference>
<dbReference type="NCBIfam" id="TIGR00229">
    <property type="entry name" value="sensory_box"/>
    <property type="match status" value="1"/>
</dbReference>
<accession>A0ABP8Q3E5</accession>
<dbReference type="InterPro" id="IPR001610">
    <property type="entry name" value="PAC"/>
</dbReference>
<name>A0ABP8Q3E5_9BACT</name>
<dbReference type="InterPro" id="IPR005467">
    <property type="entry name" value="His_kinase_dom"/>
</dbReference>
<dbReference type="SMART" id="SM00387">
    <property type="entry name" value="HATPase_c"/>
    <property type="match status" value="1"/>
</dbReference>
<feature type="domain" description="Histidine kinase" evidence="7">
    <location>
        <begin position="351"/>
        <end position="566"/>
    </location>
</feature>
<dbReference type="Pfam" id="PF02518">
    <property type="entry name" value="HATPase_c"/>
    <property type="match status" value="1"/>
</dbReference>
<dbReference type="Gene3D" id="3.30.450.20">
    <property type="entry name" value="PAS domain"/>
    <property type="match status" value="2"/>
</dbReference>
<sequence length="566" mass="62821">MTPTASSLAQENEELRQRLREAEELIVAVRTGAVDALAIQGADGPRIFTLESADHGYRHLVEQMSEGAVLLGADGIVLYCNAALAAALSCNLSELLGRPFTDFVPPKYRAYWAELWQVGWNTQARGELPLQNGNDGALRPFSVSMNVLTFSGTPTLAVLLADMSARKEISAIRSVVVRQNELLDRKNEELVRQLAARQAVERTAAEANRVLEGIPQIAWTADTTGTTTYLNHRWFDYVGERAITAEQIANRIHPDDFAACMQSWERSLSTQESLELECRILNSEGEYRWMLGRALPSRNEQGEIVQWIGTYTDIHEHKLAQERISQAQRLLRDNNEELTRVNVDLDNFIYTASHDLKGPITNIEGLLGALTDELPIEARQRPPVNDILGMLTKSVERFQRTIGQLSDVAKLHREHGLPSAPVLLAPMVHDVCLDLAPLIRSTGAQLDLEVADDVAVNFLEKNLRSLVYNLLSNALKYRAPDRLPCVAVRARPEGRYVRLLVQDNGLGISEAGQRKLFGLFERLHSHVEGSGIGLFMVKKMVENAGGRIAVESELGVGSTFTVLLPQ</sequence>
<dbReference type="Pfam" id="PF08447">
    <property type="entry name" value="PAS_3"/>
    <property type="match status" value="1"/>
</dbReference>
<keyword evidence="5" id="KW-0418">Kinase</keyword>
<dbReference type="InterPro" id="IPR013655">
    <property type="entry name" value="PAS_fold_3"/>
</dbReference>
<evidence type="ECO:0000259" key="9">
    <source>
        <dbReference type="PROSITE" id="PS50113"/>
    </source>
</evidence>
<dbReference type="SMART" id="SM00388">
    <property type="entry name" value="HisKA"/>
    <property type="match status" value="1"/>
</dbReference>
<keyword evidence="11" id="KW-1185">Reference proteome</keyword>
<dbReference type="PROSITE" id="PS50109">
    <property type="entry name" value="HIS_KIN"/>
    <property type="match status" value="1"/>
</dbReference>
<evidence type="ECO:0000256" key="3">
    <source>
        <dbReference type="ARBA" id="ARBA00022553"/>
    </source>
</evidence>
<dbReference type="PANTHER" id="PTHR43304">
    <property type="entry name" value="PHYTOCHROME-LIKE PROTEIN CPH1"/>
    <property type="match status" value="1"/>
</dbReference>
<evidence type="ECO:0000256" key="5">
    <source>
        <dbReference type="ARBA" id="ARBA00022777"/>
    </source>
</evidence>
<evidence type="ECO:0000256" key="2">
    <source>
        <dbReference type="ARBA" id="ARBA00012438"/>
    </source>
</evidence>
<dbReference type="EMBL" id="BAABGQ010000005">
    <property type="protein sequence ID" value="GAA4496316.1"/>
    <property type="molecule type" value="Genomic_DNA"/>
</dbReference>
<comment type="caution">
    <text evidence="10">The sequence shown here is derived from an EMBL/GenBank/DDBJ whole genome shotgun (WGS) entry which is preliminary data.</text>
</comment>
<feature type="coiled-coil region" evidence="6">
    <location>
        <begin position="5"/>
        <end position="32"/>
    </location>
</feature>
<dbReference type="Pfam" id="PF00512">
    <property type="entry name" value="HisKA"/>
    <property type="match status" value="1"/>
</dbReference>
<dbReference type="InterPro" id="IPR013656">
    <property type="entry name" value="PAS_4"/>
</dbReference>
<dbReference type="PANTHER" id="PTHR43304:SF1">
    <property type="entry name" value="PAC DOMAIN-CONTAINING PROTEIN"/>
    <property type="match status" value="1"/>
</dbReference>
<evidence type="ECO:0000259" key="8">
    <source>
        <dbReference type="PROSITE" id="PS50112"/>
    </source>
</evidence>
<feature type="domain" description="PAC" evidence="9">
    <location>
        <begin position="274"/>
        <end position="326"/>
    </location>
</feature>
<dbReference type="InterPro" id="IPR000014">
    <property type="entry name" value="PAS"/>
</dbReference>
<dbReference type="Proteomes" id="UP001501243">
    <property type="component" value="Unassembled WGS sequence"/>
</dbReference>
<dbReference type="EC" id="2.7.13.3" evidence="2"/>
<dbReference type="InterPro" id="IPR000700">
    <property type="entry name" value="PAS-assoc_C"/>
</dbReference>
<dbReference type="CDD" id="cd00082">
    <property type="entry name" value="HisKA"/>
    <property type="match status" value="1"/>
</dbReference>
<evidence type="ECO:0000256" key="1">
    <source>
        <dbReference type="ARBA" id="ARBA00000085"/>
    </source>
</evidence>
<dbReference type="PROSITE" id="PS50112">
    <property type="entry name" value="PAS"/>
    <property type="match status" value="1"/>
</dbReference>
<keyword evidence="4" id="KW-0808">Transferase</keyword>
<dbReference type="InterPro" id="IPR003594">
    <property type="entry name" value="HATPase_dom"/>
</dbReference>
<comment type="catalytic activity">
    <reaction evidence="1">
        <text>ATP + protein L-histidine = ADP + protein N-phospho-L-histidine.</text>
        <dbReference type="EC" id="2.7.13.3"/>
    </reaction>
</comment>
<dbReference type="Pfam" id="PF08448">
    <property type="entry name" value="PAS_4"/>
    <property type="match status" value="1"/>
</dbReference>
<protein>
    <recommendedName>
        <fullName evidence="2">histidine kinase</fullName>
        <ecNumber evidence="2">2.7.13.3</ecNumber>
    </recommendedName>
</protein>
<evidence type="ECO:0000256" key="4">
    <source>
        <dbReference type="ARBA" id="ARBA00022679"/>
    </source>
</evidence>
<dbReference type="SMART" id="SM00086">
    <property type="entry name" value="PAC"/>
    <property type="match status" value="1"/>
</dbReference>
<dbReference type="SUPFAM" id="SSF55874">
    <property type="entry name" value="ATPase domain of HSP90 chaperone/DNA topoisomerase II/histidine kinase"/>
    <property type="match status" value="1"/>
</dbReference>
<keyword evidence="3" id="KW-0597">Phosphoprotein</keyword>
<organism evidence="10 11">
    <name type="scientific">Hymenobacter ginsengisoli</name>
    <dbReference type="NCBI Taxonomy" id="1051626"/>
    <lineage>
        <taxon>Bacteria</taxon>
        <taxon>Pseudomonadati</taxon>
        <taxon>Bacteroidota</taxon>
        <taxon>Cytophagia</taxon>
        <taxon>Cytophagales</taxon>
        <taxon>Hymenobacteraceae</taxon>
        <taxon>Hymenobacter</taxon>
    </lineage>
</organism>
<dbReference type="Gene3D" id="3.30.565.10">
    <property type="entry name" value="Histidine kinase-like ATPase, C-terminal domain"/>
    <property type="match status" value="1"/>
</dbReference>
<feature type="domain" description="PAS" evidence="8">
    <location>
        <begin position="53"/>
        <end position="107"/>
    </location>
</feature>
<dbReference type="InterPro" id="IPR052162">
    <property type="entry name" value="Sensor_kinase/Photoreceptor"/>
</dbReference>
<reference evidence="11" key="1">
    <citation type="journal article" date="2019" name="Int. J. Syst. Evol. Microbiol.">
        <title>The Global Catalogue of Microorganisms (GCM) 10K type strain sequencing project: providing services to taxonomists for standard genome sequencing and annotation.</title>
        <authorList>
            <consortium name="The Broad Institute Genomics Platform"/>
            <consortium name="The Broad Institute Genome Sequencing Center for Infectious Disease"/>
            <person name="Wu L."/>
            <person name="Ma J."/>
        </authorList>
    </citation>
    <scope>NUCLEOTIDE SEQUENCE [LARGE SCALE GENOMIC DNA]</scope>
    <source>
        <strain evidence="11">JCM 17841</strain>
    </source>
</reference>
<keyword evidence="6" id="KW-0175">Coiled coil</keyword>
<dbReference type="InterPro" id="IPR004358">
    <property type="entry name" value="Sig_transdc_His_kin-like_C"/>
</dbReference>
<dbReference type="InterPro" id="IPR036890">
    <property type="entry name" value="HATPase_C_sf"/>
</dbReference>
<gene>
    <name evidence="10" type="ORF">GCM10023172_09440</name>
</gene>
<evidence type="ECO:0000313" key="10">
    <source>
        <dbReference type="EMBL" id="GAA4496316.1"/>
    </source>
</evidence>